<feature type="domain" description="D-isomer specific 2-hydroxyacid dehydrogenase catalytic" evidence="7">
    <location>
        <begin position="53"/>
        <end position="371"/>
    </location>
</feature>
<sequence>MSVPATTQVVASNSPSSATIHDRFRAARRRESISDIRQPKILHPLENEGLRLLILENISMDAVAAFRQQGFYVDHLTKAMSEDELVEKIGQYHAIGIRSKTKITQRVLKAASKLLVIGCFCIGTNQVDLTAAARAGIPVFNSPFSNSRSVAELVMSELVALSRQLFERAYELRNGIWNKQSKGCWEIRGKTLGIVGYGHIGSQLSVLAEAFGMRVLFHDVINIMPLGSARQVDSLATLLAESDFVTLHVPELPETINMISKQQLAQMKKGAYLINNARGKVVDIPALIEALQSKHLAGAAIDVFPSEPGANGAPFDDQLNSWASTLRALPNVILTPHIGGSTEEAQRMIGEEVSQALSRYLNYGSTIGAVNFPEVDLRAISAEQGGIIRICHVHRNQPGVLKQVNEALSPYNVEKQYSDSKGEVAYVMADISDVSFKELPQLKERISSTDANILTRFLT</sequence>
<evidence type="ECO:0000259" key="8">
    <source>
        <dbReference type="Pfam" id="PF02826"/>
    </source>
</evidence>
<evidence type="ECO:0000313" key="10">
    <source>
        <dbReference type="Proteomes" id="UP000284706"/>
    </source>
</evidence>
<dbReference type="InterPro" id="IPR006139">
    <property type="entry name" value="D-isomer_2_OHA_DH_cat_dom"/>
</dbReference>
<keyword evidence="2" id="KW-0028">Amino-acid biosynthesis</keyword>
<dbReference type="GO" id="GO:0006564">
    <property type="term" value="P:L-serine biosynthetic process"/>
    <property type="evidence" value="ECO:0007669"/>
    <property type="project" value="UniProtKB-ARBA"/>
</dbReference>
<evidence type="ECO:0008006" key="11">
    <source>
        <dbReference type="Google" id="ProtNLM"/>
    </source>
</evidence>
<protein>
    <recommendedName>
        <fullName evidence="11">Phosphoglycerate dehydrogenase</fullName>
    </recommendedName>
</protein>
<dbReference type="CDD" id="cd12176">
    <property type="entry name" value="PGDH_3"/>
    <property type="match status" value="1"/>
</dbReference>
<accession>A0A409Y266</accession>
<evidence type="ECO:0000256" key="3">
    <source>
        <dbReference type="ARBA" id="ARBA00023002"/>
    </source>
</evidence>
<dbReference type="NCBIfam" id="NF008759">
    <property type="entry name" value="PRK11790.1"/>
    <property type="match status" value="1"/>
</dbReference>
<dbReference type="GO" id="GO:0051287">
    <property type="term" value="F:NAD binding"/>
    <property type="evidence" value="ECO:0007669"/>
    <property type="project" value="InterPro"/>
</dbReference>
<dbReference type="InterPro" id="IPR029752">
    <property type="entry name" value="D-isomer_DH_CS1"/>
</dbReference>
<dbReference type="SUPFAM" id="SSF51735">
    <property type="entry name" value="NAD(P)-binding Rossmann-fold domains"/>
    <property type="match status" value="1"/>
</dbReference>
<feature type="domain" description="D-isomer specific 2-hydroxyacid dehydrogenase NAD-binding" evidence="8">
    <location>
        <begin position="157"/>
        <end position="339"/>
    </location>
</feature>
<name>A0A409Y266_9AGAR</name>
<dbReference type="InterPro" id="IPR045865">
    <property type="entry name" value="ACT-like_dom_sf"/>
</dbReference>
<dbReference type="GO" id="GO:0004617">
    <property type="term" value="F:phosphoglycerate dehydrogenase activity"/>
    <property type="evidence" value="ECO:0007669"/>
    <property type="project" value="UniProtKB-ARBA"/>
</dbReference>
<dbReference type="InterPro" id="IPR006140">
    <property type="entry name" value="D-isomer_DH_NAD-bd"/>
</dbReference>
<dbReference type="FunCoup" id="A0A409Y266">
    <property type="interactions" value="250"/>
</dbReference>
<dbReference type="AlphaFoldDB" id="A0A409Y266"/>
<dbReference type="InterPro" id="IPR029753">
    <property type="entry name" value="D-isomer_DH_CS"/>
</dbReference>
<comment type="caution">
    <text evidence="9">The sequence shown here is derived from an EMBL/GenBank/DDBJ whole genome shotgun (WGS) entry which is preliminary data.</text>
</comment>
<dbReference type="CDD" id="cd04901">
    <property type="entry name" value="ACT_3PGDH"/>
    <property type="match status" value="1"/>
</dbReference>
<comment type="similarity">
    <text evidence="1 6">Belongs to the D-isomer specific 2-hydroxyacid dehydrogenase family.</text>
</comment>
<keyword evidence="10" id="KW-1185">Reference proteome</keyword>
<reference evidence="9 10" key="1">
    <citation type="journal article" date="2018" name="Evol. Lett.">
        <title>Horizontal gene cluster transfer increased hallucinogenic mushroom diversity.</title>
        <authorList>
            <person name="Reynolds H.T."/>
            <person name="Vijayakumar V."/>
            <person name="Gluck-Thaler E."/>
            <person name="Korotkin H.B."/>
            <person name="Matheny P.B."/>
            <person name="Slot J.C."/>
        </authorList>
    </citation>
    <scope>NUCLEOTIDE SEQUENCE [LARGE SCALE GENOMIC DNA]</scope>
    <source>
        <strain evidence="9 10">SRW20</strain>
    </source>
</reference>
<dbReference type="InterPro" id="IPR036291">
    <property type="entry name" value="NAD(P)-bd_dom_sf"/>
</dbReference>
<dbReference type="SUPFAM" id="SSF52283">
    <property type="entry name" value="Formate/glycerate dehydrogenase catalytic domain-like"/>
    <property type="match status" value="1"/>
</dbReference>
<keyword evidence="3 6" id="KW-0560">Oxidoreductase</keyword>
<comment type="pathway">
    <text evidence="5">Amino-acid biosynthesis.</text>
</comment>
<evidence type="ECO:0000256" key="2">
    <source>
        <dbReference type="ARBA" id="ARBA00022605"/>
    </source>
</evidence>
<evidence type="ECO:0000313" key="9">
    <source>
        <dbReference type="EMBL" id="PPQ97068.1"/>
    </source>
</evidence>
<evidence type="ECO:0000256" key="1">
    <source>
        <dbReference type="ARBA" id="ARBA00005854"/>
    </source>
</evidence>
<dbReference type="InterPro" id="IPR050857">
    <property type="entry name" value="D-2-hydroxyacid_DH"/>
</dbReference>
<proteinExistence type="inferred from homology"/>
<dbReference type="Gene3D" id="3.30.70.260">
    <property type="match status" value="1"/>
</dbReference>
<dbReference type="Pfam" id="PF00389">
    <property type="entry name" value="2-Hacid_dh"/>
    <property type="match status" value="1"/>
</dbReference>
<dbReference type="Proteomes" id="UP000284706">
    <property type="component" value="Unassembled WGS sequence"/>
</dbReference>
<dbReference type="GO" id="GO:0047545">
    <property type="term" value="F:(S)-2-hydroxyglutarate dehydrogenase activity"/>
    <property type="evidence" value="ECO:0007669"/>
    <property type="project" value="UniProtKB-ARBA"/>
</dbReference>
<dbReference type="FunFam" id="3.40.50.720:FF:000041">
    <property type="entry name" value="D-3-phosphoglycerate dehydrogenase"/>
    <property type="match status" value="1"/>
</dbReference>
<keyword evidence="4" id="KW-0520">NAD</keyword>
<dbReference type="Gene3D" id="3.40.50.720">
    <property type="entry name" value="NAD(P)-binding Rossmann-like Domain"/>
    <property type="match status" value="2"/>
</dbReference>
<dbReference type="STRING" id="231916.A0A409Y266"/>
<evidence type="ECO:0000256" key="5">
    <source>
        <dbReference type="ARBA" id="ARBA00029440"/>
    </source>
</evidence>
<evidence type="ECO:0000256" key="4">
    <source>
        <dbReference type="ARBA" id="ARBA00023027"/>
    </source>
</evidence>
<dbReference type="PANTHER" id="PTHR42789">
    <property type="entry name" value="D-ISOMER SPECIFIC 2-HYDROXYACID DEHYDROGENASE FAMILY PROTEIN (AFU_ORTHOLOGUE AFUA_6G10090)"/>
    <property type="match status" value="1"/>
</dbReference>
<evidence type="ECO:0000259" key="7">
    <source>
        <dbReference type="Pfam" id="PF00389"/>
    </source>
</evidence>
<organism evidence="9 10">
    <name type="scientific">Gymnopilus dilepis</name>
    <dbReference type="NCBI Taxonomy" id="231916"/>
    <lineage>
        <taxon>Eukaryota</taxon>
        <taxon>Fungi</taxon>
        <taxon>Dikarya</taxon>
        <taxon>Basidiomycota</taxon>
        <taxon>Agaricomycotina</taxon>
        <taxon>Agaricomycetes</taxon>
        <taxon>Agaricomycetidae</taxon>
        <taxon>Agaricales</taxon>
        <taxon>Agaricineae</taxon>
        <taxon>Hymenogastraceae</taxon>
        <taxon>Gymnopilus</taxon>
    </lineage>
</organism>
<dbReference type="PANTHER" id="PTHR42789:SF1">
    <property type="entry name" value="D-ISOMER SPECIFIC 2-HYDROXYACID DEHYDROGENASE FAMILY PROTEIN (AFU_ORTHOLOGUE AFUA_6G10090)"/>
    <property type="match status" value="1"/>
</dbReference>
<dbReference type="SUPFAM" id="SSF55021">
    <property type="entry name" value="ACT-like"/>
    <property type="match status" value="1"/>
</dbReference>
<dbReference type="PROSITE" id="PS00670">
    <property type="entry name" value="D_2_HYDROXYACID_DH_2"/>
    <property type="match status" value="1"/>
</dbReference>
<dbReference type="InParanoid" id="A0A409Y266"/>
<dbReference type="OrthoDB" id="1621027at2759"/>
<dbReference type="PROSITE" id="PS00671">
    <property type="entry name" value="D_2_HYDROXYACID_DH_3"/>
    <property type="match status" value="1"/>
</dbReference>
<dbReference type="Pfam" id="PF02826">
    <property type="entry name" value="2-Hacid_dh_C"/>
    <property type="match status" value="1"/>
</dbReference>
<dbReference type="EMBL" id="NHYE01001295">
    <property type="protein sequence ID" value="PPQ97068.1"/>
    <property type="molecule type" value="Genomic_DNA"/>
</dbReference>
<dbReference type="PROSITE" id="PS00065">
    <property type="entry name" value="D_2_HYDROXYACID_DH_1"/>
    <property type="match status" value="1"/>
</dbReference>
<evidence type="ECO:0000256" key="6">
    <source>
        <dbReference type="RuleBase" id="RU003719"/>
    </source>
</evidence>
<gene>
    <name evidence="9" type="ORF">CVT26_001250</name>
</gene>